<evidence type="ECO:0000256" key="4">
    <source>
        <dbReference type="SAM" id="MobiDB-lite"/>
    </source>
</evidence>
<reference evidence="7" key="3">
    <citation type="submission" date="2020-12" db="UniProtKB">
        <authorList>
            <consortium name="EnsemblPlants"/>
        </authorList>
    </citation>
    <scope>IDENTIFICATION</scope>
</reference>
<comment type="subcellular location">
    <subcellularLocation>
        <location evidence="1">Cytoplasm</location>
    </subcellularLocation>
</comment>
<dbReference type="Proteomes" id="UP000006727">
    <property type="component" value="Chromosome 17"/>
</dbReference>
<dbReference type="EMBL" id="ABEU02000017">
    <property type="protein sequence ID" value="PNR35835.1"/>
    <property type="molecule type" value="Genomic_DNA"/>
</dbReference>
<sequence>MGRAGLAAPRTCSTLELRTHASPTVIVPDTAYKAGDVSPPSPGTPIQCSPASVRPVRLAWPKDALEVIRRQMEAIRSQSVEASELASPQRSPDSSEMQKAIETAQNDDTFGLEVSLRQRSALPEDWEQFLDLKTGQFYYFNWSSCKRTKQDPREFILQANKNVVEHMRGAHLRGETSIDQTMTSRSQNDETGENIVSSEAGSCPPDVCERTSEVCSVALKMSADRELGNSGLMCRSSSKEVNATNVRRKERKSQHTVMVVSGCHSCSAFVMLCLSSPACPSCGVRVPSEHGGIR</sequence>
<dbReference type="OMA" id="MEGASLQ"/>
<dbReference type="Gramene" id="Pp3c17_5610V3.1">
    <property type="protein sequence ID" value="Pp3c17_5610V3.1"/>
    <property type="gene ID" value="Pp3c17_5610"/>
</dbReference>
<gene>
    <name evidence="7" type="primary">LOC112294106</name>
    <name evidence="6" type="ORF">PHYPA_021685</name>
</gene>
<keyword evidence="3" id="KW-0597">Phosphoprotein</keyword>
<evidence type="ECO:0000313" key="6">
    <source>
        <dbReference type="EMBL" id="PNR35835.1"/>
    </source>
</evidence>
<accession>A0A2K1J2T0</accession>
<evidence type="ECO:0000313" key="7">
    <source>
        <dbReference type="EnsemblPlants" id="Pp3c17_5610V3.1"/>
    </source>
</evidence>
<keyword evidence="2" id="KW-0963">Cytoplasm</keyword>
<protein>
    <recommendedName>
        <fullName evidence="5">WW domain-containing protein</fullName>
    </recommendedName>
</protein>
<keyword evidence="8" id="KW-1185">Reference proteome</keyword>
<proteinExistence type="predicted"/>
<dbReference type="PANTHER" id="PTHR14791:SF29">
    <property type="entry name" value="PROTEIN KIBRA"/>
    <property type="match status" value="1"/>
</dbReference>
<organism evidence="6">
    <name type="scientific">Physcomitrium patens</name>
    <name type="common">Spreading-leaved earth moss</name>
    <name type="synonym">Physcomitrella patens</name>
    <dbReference type="NCBI Taxonomy" id="3218"/>
    <lineage>
        <taxon>Eukaryota</taxon>
        <taxon>Viridiplantae</taxon>
        <taxon>Streptophyta</taxon>
        <taxon>Embryophyta</taxon>
        <taxon>Bryophyta</taxon>
        <taxon>Bryophytina</taxon>
        <taxon>Bryopsida</taxon>
        <taxon>Funariidae</taxon>
        <taxon>Funariales</taxon>
        <taxon>Funariaceae</taxon>
        <taxon>Physcomitrium</taxon>
    </lineage>
</organism>
<dbReference type="InterPro" id="IPR051105">
    <property type="entry name" value="WWC/KIBRA_Hippo_Reg"/>
</dbReference>
<dbReference type="InterPro" id="IPR036020">
    <property type="entry name" value="WW_dom_sf"/>
</dbReference>
<dbReference type="PaxDb" id="3218-PP1S26_113V6.1"/>
<evidence type="ECO:0000256" key="1">
    <source>
        <dbReference type="ARBA" id="ARBA00004496"/>
    </source>
</evidence>
<dbReference type="Gramene" id="Pp3c17_5610V3.2">
    <property type="protein sequence ID" value="Pp3c17_5610V3.2"/>
    <property type="gene ID" value="Pp3c17_5610"/>
</dbReference>
<dbReference type="PROSITE" id="PS50020">
    <property type="entry name" value="WW_DOMAIN_2"/>
    <property type="match status" value="1"/>
</dbReference>
<dbReference type="OrthoDB" id="1930512at2759"/>
<feature type="domain" description="WW" evidence="5">
    <location>
        <begin position="120"/>
        <end position="154"/>
    </location>
</feature>
<dbReference type="AlphaFoldDB" id="A0A2K1J2T0"/>
<reference evidence="6 8" key="2">
    <citation type="journal article" date="2018" name="Plant J.">
        <title>The Physcomitrella patens chromosome-scale assembly reveals moss genome structure and evolution.</title>
        <authorList>
            <person name="Lang D."/>
            <person name="Ullrich K.K."/>
            <person name="Murat F."/>
            <person name="Fuchs J."/>
            <person name="Jenkins J."/>
            <person name="Haas F.B."/>
            <person name="Piednoel M."/>
            <person name="Gundlach H."/>
            <person name="Van Bel M."/>
            <person name="Meyberg R."/>
            <person name="Vives C."/>
            <person name="Morata J."/>
            <person name="Symeonidi A."/>
            <person name="Hiss M."/>
            <person name="Muchero W."/>
            <person name="Kamisugi Y."/>
            <person name="Saleh O."/>
            <person name="Blanc G."/>
            <person name="Decker E.L."/>
            <person name="van Gessel N."/>
            <person name="Grimwood J."/>
            <person name="Hayes R.D."/>
            <person name="Graham S.W."/>
            <person name="Gunter L.E."/>
            <person name="McDaniel S.F."/>
            <person name="Hoernstein S.N.W."/>
            <person name="Larsson A."/>
            <person name="Li F.W."/>
            <person name="Perroud P.F."/>
            <person name="Phillips J."/>
            <person name="Ranjan P."/>
            <person name="Rokshar D.S."/>
            <person name="Rothfels C.J."/>
            <person name="Schneider L."/>
            <person name="Shu S."/>
            <person name="Stevenson D.W."/>
            <person name="Thummler F."/>
            <person name="Tillich M."/>
            <person name="Villarreal Aguilar J.C."/>
            <person name="Widiez T."/>
            <person name="Wong G.K."/>
            <person name="Wymore A."/>
            <person name="Zhang Y."/>
            <person name="Zimmer A.D."/>
            <person name="Quatrano R.S."/>
            <person name="Mayer K.F.X."/>
            <person name="Goodstein D."/>
            <person name="Casacuberta J.M."/>
            <person name="Vandepoele K."/>
            <person name="Reski R."/>
            <person name="Cuming A.C."/>
            <person name="Tuskan G.A."/>
            <person name="Maumus F."/>
            <person name="Salse J."/>
            <person name="Schmutz J."/>
            <person name="Rensing S.A."/>
        </authorList>
    </citation>
    <scope>NUCLEOTIDE SEQUENCE [LARGE SCALE GENOMIC DNA]</scope>
    <source>
        <strain evidence="7 8">cv. Gransden 2004</strain>
    </source>
</reference>
<dbReference type="InterPro" id="IPR001202">
    <property type="entry name" value="WW_dom"/>
</dbReference>
<evidence type="ECO:0000256" key="3">
    <source>
        <dbReference type="ARBA" id="ARBA00022553"/>
    </source>
</evidence>
<dbReference type="GO" id="GO:0005737">
    <property type="term" value="C:cytoplasm"/>
    <property type="evidence" value="ECO:0007669"/>
    <property type="project" value="UniProtKB-SubCell"/>
</dbReference>
<dbReference type="RefSeq" id="XP_024400044.1">
    <property type="nucleotide sequence ID" value="XM_024544276.2"/>
</dbReference>
<evidence type="ECO:0000256" key="2">
    <source>
        <dbReference type="ARBA" id="ARBA00022490"/>
    </source>
</evidence>
<dbReference type="GeneID" id="112294106"/>
<feature type="region of interest" description="Disordered" evidence="4">
    <location>
        <begin position="179"/>
        <end position="201"/>
    </location>
</feature>
<evidence type="ECO:0000259" key="5">
    <source>
        <dbReference type="PROSITE" id="PS50020"/>
    </source>
</evidence>
<dbReference type="KEGG" id="ppp:112294106"/>
<name>A0A2K1J2T0_PHYPA</name>
<dbReference type="PANTHER" id="PTHR14791">
    <property type="entry name" value="BOMB/KIRA PROTEINS"/>
    <property type="match status" value="1"/>
</dbReference>
<dbReference type="EnsemblPlants" id="Pp3c17_5610V3.2">
    <property type="protein sequence ID" value="Pp3c17_5610V3.2"/>
    <property type="gene ID" value="Pp3c17_5610"/>
</dbReference>
<evidence type="ECO:0000313" key="8">
    <source>
        <dbReference type="Proteomes" id="UP000006727"/>
    </source>
</evidence>
<dbReference type="SUPFAM" id="SSF51045">
    <property type="entry name" value="WW domain"/>
    <property type="match status" value="1"/>
</dbReference>
<reference evidence="6 8" key="1">
    <citation type="journal article" date="2008" name="Science">
        <title>The Physcomitrella genome reveals evolutionary insights into the conquest of land by plants.</title>
        <authorList>
            <person name="Rensing S."/>
            <person name="Lang D."/>
            <person name="Zimmer A."/>
            <person name="Terry A."/>
            <person name="Salamov A."/>
            <person name="Shapiro H."/>
            <person name="Nishiyama T."/>
            <person name="Perroud P.-F."/>
            <person name="Lindquist E."/>
            <person name="Kamisugi Y."/>
            <person name="Tanahashi T."/>
            <person name="Sakakibara K."/>
            <person name="Fujita T."/>
            <person name="Oishi K."/>
            <person name="Shin-I T."/>
            <person name="Kuroki Y."/>
            <person name="Toyoda A."/>
            <person name="Suzuki Y."/>
            <person name="Hashimoto A."/>
            <person name="Yamaguchi K."/>
            <person name="Sugano A."/>
            <person name="Kohara Y."/>
            <person name="Fujiyama A."/>
            <person name="Anterola A."/>
            <person name="Aoki S."/>
            <person name="Ashton N."/>
            <person name="Barbazuk W.B."/>
            <person name="Barker E."/>
            <person name="Bennetzen J."/>
            <person name="Bezanilla M."/>
            <person name="Blankenship R."/>
            <person name="Cho S.H."/>
            <person name="Dutcher S."/>
            <person name="Estelle M."/>
            <person name="Fawcett J.A."/>
            <person name="Gundlach H."/>
            <person name="Hanada K."/>
            <person name="Heyl A."/>
            <person name="Hicks K.A."/>
            <person name="Hugh J."/>
            <person name="Lohr M."/>
            <person name="Mayer K."/>
            <person name="Melkozernov A."/>
            <person name="Murata T."/>
            <person name="Nelson D."/>
            <person name="Pils B."/>
            <person name="Prigge M."/>
            <person name="Reiss B."/>
            <person name="Renner T."/>
            <person name="Rombauts S."/>
            <person name="Rushton P."/>
            <person name="Sanderfoot A."/>
            <person name="Schween G."/>
            <person name="Shiu S.-H."/>
            <person name="Stueber K."/>
            <person name="Theodoulou F.L."/>
            <person name="Tu H."/>
            <person name="Van de Peer Y."/>
            <person name="Verrier P.J."/>
            <person name="Waters E."/>
            <person name="Wood A."/>
            <person name="Yang L."/>
            <person name="Cove D."/>
            <person name="Cuming A."/>
            <person name="Hasebe M."/>
            <person name="Lucas S."/>
            <person name="Mishler D.B."/>
            <person name="Reski R."/>
            <person name="Grigoriev I."/>
            <person name="Quatrano R.S."/>
            <person name="Boore J.L."/>
        </authorList>
    </citation>
    <scope>NUCLEOTIDE SEQUENCE [LARGE SCALE GENOMIC DNA]</scope>
    <source>
        <strain evidence="7 8">cv. Gransden 2004</strain>
    </source>
</reference>
<dbReference type="EnsemblPlants" id="Pp3c17_5610V3.1">
    <property type="protein sequence ID" value="Pp3c17_5610V3.1"/>
    <property type="gene ID" value="Pp3c17_5610"/>
</dbReference>